<comment type="similarity">
    <text evidence="1 9">Belongs to the thiolase-like superfamily. FabH family.</text>
</comment>
<dbReference type="InterPro" id="IPR013751">
    <property type="entry name" value="ACP_syn_III_N"/>
</dbReference>
<sequence length="350" mass="37575">MPAKIIGTGSALPGLVVTNKELEQIMDTTDEWISSRTGIRKRHIAVEETTTSMAIKASETAVKKAGIRPEEIDLIIVGTVSGDKYFPSTACQIQEALSAQNAVAFDVNAACAGFLFGMTIADAYFQAGRADTALIVGAETLSKMVDWKDRSTCVLFGDGAGAAVVRKEDSGILHIVQGADGARGSALSCDSRPVNSPFARKPFTKEFFAADSLSEGSCADKPFRKDFYADPLPAPDYLKMDGQEVFRFAVRTVPKAVQQVLAEAGILPDEVKYFFLHQANIRIIEAVAKKLAQPMEKFPTNLQRCGNISAASVPILLDHVNREGNLQKGDKIVLAGFGAGLTWGAAVLTW</sequence>
<organism evidence="12 13">
    <name type="scientific">Parablautia intestinalis</name>
    <dbReference type="NCBI Taxonomy" id="2320100"/>
    <lineage>
        <taxon>Bacteria</taxon>
        <taxon>Bacillati</taxon>
        <taxon>Bacillota</taxon>
        <taxon>Clostridia</taxon>
        <taxon>Lachnospirales</taxon>
        <taxon>Lachnospiraceae</taxon>
        <taxon>Parablautia</taxon>
    </lineage>
</organism>
<dbReference type="NCBIfam" id="NF006829">
    <property type="entry name" value="PRK09352.1"/>
    <property type="match status" value="1"/>
</dbReference>
<dbReference type="HAMAP" id="MF_01815">
    <property type="entry name" value="FabH"/>
    <property type="match status" value="1"/>
</dbReference>
<dbReference type="CDD" id="cd00830">
    <property type="entry name" value="KAS_III"/>
    <property type="match status" value="1"/>
</dbReference>
<keyword evidence="3 9" id="KW-0808">Transferase</keyword>
<dbReference type="PANTHER" id="PTHR43091:SF1">
    <property type="entry name" value="BETA-KETOACYL-[ACYL-CARRIER-PROTEIN] SYNTHASE III, CHLOROPLASTIC"/>
    <property type="match status" value="1"/>
</dbReference>
<dbReference type="GO" id="GO:0033818">
    <property type="term" value="F:beta-ketoacyl-acyl-carrier-protein synthase III activity"/>
    <property type="evidence" value="ECO:0007669"/>
    <property type="project" value="UniProtKB-UniRule"/>
</dbReference>
<dbReference type="GO" id="GO:0004315">
    <property type="term" value="F:3-oxoacyl-[acyl-carrier-protein] synthase activity"/>
    <property type="evidence" value="ECO:0007669"/>
    <property type="project" value="InterPro"/>
</dbReference>
<feature type="active site" evidence="9">
    <location>
        <position position="277"/>
    </location>
</feature>
<comment type="subcellular location">
    <subcellularLocation>
        <location evidence="9">Cytoplasm</location>
    </subcellularLocation>
</comment>
<evidence type="ECO:0000256" key="7">
    <source>
        <dbReference type="ARBA" id="ARBA00023268"/>
    </source>
</evidence>
<comment type="catalytic activity">
    <reaction evidence="9">
        <text>malonyl-[ACP] + acetyl-CoA + H(+) = 3-oxobutanoyl-[ACP] + CO2 + CoA</text>
        <dbReference type="Rhea" id="RHEA:12080"/>
        <dbReference type="Rhea" id="RHEA-COMP:9623"/>
        <dbReference type="Rhea" id="RHEA-COMP:9625"/>
        <dbReference type="ChEBI" id="CHEBI:15378"/>
        <dbReference type="ChEBI" id="CHEBI:16526"/>
        <dbReference type="ChEBI" id="CHEBI:57287"/>
        <dbReference type="ChEBI" id="CHEBI:57288"/>
        <dbReference type="ChEBI" id="CHEBI:78449"/>
        <dbReference type="ChEBI" id="CHEBI:78450"/>
        <dbReference type="EC" id="2.3.1.180"/>
    </reaction>
</comment>
<dbReference type="InterPro" id="IPR004655">
    <property type="entry name" value="FabH"/>
</dbReference>
<evidence type="ECO:0000256" key="1">
    <source>
        <dbReference type="ARBA" id="ARBA00008642"/>
    </source>
</evidence>
<comment type="pathway">
    <text evidence="9">Lipid metabolism; fatty acid biosynthesis.</text>
</comment>
<dbReference type="InterPro" id="IPR016039">
    <property type="entry name" value="Thiolase-like"/>
</dbReference>
<dbReference type="GO" id="GO:0006633">
    <property type="term" value="P:fatty acid biosynthetic process"/>
    <property type="evidence" value="ECO:0007669"/>
    <property type="project" value="UniProtKB-UniRule"/>
</dbReference>
<keyword evidence="8 9" id="KW-0012">Acyltransferase</keyword>
<dbReference type="Gene3D" id="3.40.47.10">
    <property type="match status" value="2"/>
</dbReference>
<evidence type="ECO:0000259" key="10">
    <source>
        <dbReference type="Pfam" id="PF08541"/>
    </source>
</evidence>
<reference evidence="12 13" key="1">
    <citation type="submission" date="2018-09" db="EMBL/GenBank/DDBJ databases">
        <title>Murine metabolic-syndrome-specific gut microbial biobank.</title>
        <authorList>
            <person name="Liu C."/>
        </authorList>
    </citation>
    <scope>NUCLEOTIDE SEQUENCE [LARGE SCALE GENOMIC DNA]</scope>
    <source>
        <strain evidence="12 13">0.1xD8-82</strain>
    </source>
</reference>
<feature type="active site" evidence="9">
    <location>
        <position position="111"/>
    </location>
</feature>
<dbReference type="RefSeq" id="WP_120471843.1">
    <property type="nucleotide sequence ID" value="NZ_RAYQ01000025.1"/>
</dbReference>
<evidence type="ECO:0000256" key="5">
    <source>
        <dbReference type="ARBA" id="ARBA00023098"/>
    </source>
</evidence>
<dbReference type="EMBL" id="RAYQ01000025">
    <property type="protein sequence ID" value="RKI88702.1"/>
    <property type="molecule type" value="Genomic_DNA"/>
</dbReference>
<proteinExistence type="inferred from homology"/>
<feature type="active site" evidence="9">
    <location>
        <position position="307"/>
    </location>
</feature>
<evidence type="ECO:0000256" key="2">
    <source>
        <dbReference type="ARBA" id="ARBA00022516"/>
    </source>
</evidence>
<evidence type="ECO:0000256" key="8">
    <source>
        <dbReference type="ARBA" id="ARBA00023315"/>
    </source>
</evidence>
<dbReference type="Proteomes" id="UP000280696">
    <property type="component" value="Unassembled WGS sequence"/>
</dbReference>
<dbReference type="EC" id="2.3.1.180" evidence="9"/>
<comment type="function">
    <text evidence="9">Catalyzes the condensation reaction of fatty acid synthesis by the addition to an acyl acceptor of two carbons from malonyl-ACP. Catalyzes the first condensation reaction which initiates fatty acid synthesis and may therefore play a role in governing the total rate of fatty acid production. Possesses both acetoacetyl-ACP synthase and acetyl transacylase activities. Its substrate specificity determines the biosynthesis of branched-chain and/or straight-chain of fatty acids.</text>
</comment>
<dbReference type="PANTHER" id="PTHR43091">
    <property type="entry name" value="3-OXOACYL-[ACYL-CARRIER-PROTEIN] SYNTHASE"/>
    <property type="match status" value="1"/>
</dbReference>
<dbReference type="InterPro" id="IPR013747">
    <property type="entry name" value="ACP_syn_III_C"/>
</dbReference>
<evidence type="ECO:0000313" key="13">
    <source>
        <dbReference type="Proteomes" id="UP000280696"/>
    </source>
</evidence>
<comment type="domain">
    <text evidence="9">The last Arg residue of the ACP-binding site is essential for the weak association between ACP/AcpP and FabH.</text>
</comment>
<dbReference type="UniPathway" id="UPA00094"/>
<evidence type="ECO:0000313" key="12">
    <source>
        <dbReference type="EMBL" id="RKI88702.1"/>
    </source>
</evidence>
<evidence type="ECO:0000256" key="6">
    <source>
        <dbReference type="ARBA" id="ARBA00023160"/>
    </source>
</evidence>
<evidence type="ECO:0000256" key="3">
    <source>
        <dbReference type="ARBA" id="ARBA00022679"/>
    </source>
</evidence>
<keyword evidence="6 9" id="KW-0275">Fatty acid biosynthesis</keyword>
<comment type="subunit">
    <text evidence="9">Homodimer.</text>
</comment>
<keyword evidence="7 9" id="KW-0511">Multifunctional enzyme</keyword>
<feature type="domain" description="Beta-ketoacyl-[acyl-carrier-protein] synthase III N-terminal" evidence="11">
    <location>
        <begin position="105"/>
        <end position="181"/>
    </location>
</feature>
<gene>
    <name evidence="9" type="primary">fabH</name>
    <name evidence="12" type="ORF">D7V94_18790</name>
</gene>
<dbReference type="OrthoDB" id="9815506at2"/>
<evidence type="ECO:0000259" key="11">
    <source>
        <dbReference type="Pfam" id="PF08545"/>
    </source>
</evidence>
<keyword evidence="4 9" id="KW-0276">Fatty acid metabolism</keyword>
<dbReference type="AlphaFoldDB" id="A0A3A9AAP2"/>
<dbReference type="Pfam" id="PF08545">
    <property type="entry name" value="ACP_syn_III"/>
    <property type="match status" value="1"/>
</dbReference>
<comment type="caution">
    <text evidence="12">The sequence shown here is derived from an EMBL/GenBank/DDBJ whole genome shotgun (WGS) entry which is preliminary data.</text>
</comment>
<feature type="region of interest" description="ACP-binding" evidence="9">
    <location>
        <begin position="278"/>
        <end position="282"/>
    </location>
</feature>
<evidence type="ECO:0000256" key="4">
    <source>
        <dbReference type="ARBA" id="ARBA00022832"/>
    </source>
</evidence>
<keyword evidence="13" id="KW-1185">Reference proteome</keyword>
<dbReference type="GO" id="GO:0005737">
    <property type="term" value="C:cytoplasm"/>
    <property type="evidence" value="ECO:0007669"/>
    <property type="project" value="UniProtKB-SubCell"/>
</dbReference>
<keyword evidence="9" id="KW-0963">Cytoplasm</keyword>
<name>A0A3A9AAP2_9FIRM</name>
<accession>A0A3A9AAP2</accession>
<keyword evidence="5 9" id="KW-0443">Lipid metabolism</keyword>
<protein>
    <recommendedName>
        <fullName evidence="9">Beta-ketoacyl-[acyl-carrier-protein] synthase III</fullName>
        <shortName evidence="9">Beta-ketoacyl-ACP synthase III</shortName>
        <shortName evidence="9">KAS III</shortName>
        <ecNumber evidence="9">2.3.1.180</ecNumber>
    </recommendedName>
    <alternativeName>
        <fullName evidence="9">3-oxoacyl-[acyl-carrier-protein] synthase 3</fullName>
    </alternativeName>
    <alternativeName>
        <fullName evidence="9">3-oxoacyl-[acyl-carrier-protein] synthase III</fullName>
    </alternativeName>
</protein>
<feature type="domain" description="Beta-ketoacyl-[acyl-carrier-protein] synthase III C-terminal" evidence="10">
    <location>
        <begin position="261"/>
        <end position="350"/>
    </location>
</feature>
<evidence type="ECO:0000256" key="9">
    <source>
        <dbReference type="HAMAP-Rule" id="MF_01815"/>
    </source>
</evidence>
<dbReference type="SUPFAM" id="SSF53901">
    <property type="entry name" value="Thiolase-like"/>
    <property type="match status" value="1"/>
</dbReference>
<dbReference type="Pfam" id="PF08541">
    <property type="entry name" value="ACP_syn_III_C"/>
    <property type="match status" value="1"/>
</dbReference>
<keyword evidence="2 9" id="KW-0444">Lipid biosynthesis</keyword>